<dbReference type="InterPro" id="IPR029063">
    <property type="entry name" value="SAM-dependent_MTases_sf"/>
</dbReference>
<name>A0ABP3GRE4_9ACTN</name>
<evidence type="ECO:0000256" key="11">
    <source>
        <dbReference type="ARBA" id="ARBA00031350"/>
    </source>
</evidence>
<dbReference type="EMBL" id="BAAABW010000017">
    <property type="protein sequence ID" value="GAA0352984.1"/>
    <property type="molecule type" value="Genomic_DNA"/>
</dbReference>
<dbReference type="Gene3D" id="3.40.50.150">
    <property type="entry name" value="Vaccinia Virus protein VP39"/>
    <property type="match status" value="1"/>
</dbReference>
<keyword evidence="7" id="KW-0808">Transferase</keyword>
<keyword evidence="8" id="KW-0949">S-adenosyl-L-methionine</keyword>
<evidence type="ECO:0000256" key="8">
    <source>
        <dbReference type="ARBA" id="ARBA00022691"/>
    </source>
</evidence>
<dbReference type="Pfam" id="PF01135">
    <property type="entry name" value="PCMT"/>
    <property type="match status" value="1"/>
</dbReference>
<comment type="subcellular location">
    <subcellularLocation>
        <location evidence="1">Cytoplasm</location>
    </subcellularLocation>
</comment>
<proteinExistence type="inferred from homology"/>
<keyword evidence="6" id="KW-0489">Methyltransferase</keyword>
<dbReference type="InterPro" id="IPR000682">
    <property type="entry name" value="PCMT"/>
</dbReference>
<gene>
    <name evidence="13" type="ORF">GCM10010319_32640</name>
</gene>
<comment type="similarity">
    <text evidence="2">Belongs to the methyltransferase superfamily. L-isoaspartyl/D-aspartyl protein methyltransferase family.</text>
</comment>
<evidence type="ECO:0000256" key="12">
    <source>
        <dbReference type="SAM" id="MobiDB-lite"/>
    </source>
</evidence>
<organism evidence="13 14">
    <name type="scientific">Streptomyces blastmyceticus</name>
    <dbReference type="NCBI Taxonomy" id="68180"/>
    <lineage>
        <taxon>Bacteria</taxon>
        <taxon>Bacillati</taxon>
        <taxon>Actinomycetota</taxon>
        <taxon>Actinomycetes</taxon>
        <taxon>Kitasatosporales</taxon>
        <taxon>Streptomycetaceae</taxon>
        <taxon>Streptomyces</taxon>
    </lineage>
</organism>
<evidence type="ECO:0000256" key="7">
    <source>
        <dbReference type="ARBA" id="ARBA00022679"/>
    </source>
</evidence>
<protein>
    <recommendedName>
        <fullName evidence="4">Protein-L-isoaspartate O-methyltransferase</fullName>
        <ecNumber evidence="3">2.1.1.77</ecNumber>
    </recommendedName>
    <alternativeName>
        <fullName evidence="11">L-isoaspartyl protein carboxyl methyltransferase</fullName>
    </alternativeName>
    <alternativeName>
        <fullName evidence="9">Protein L-isoaspartyl methyltransferase</fullName>
    </alternativeName>
    <alternativeName>
        <fullName evidence="10">Protein-beta-aspartate methyltransferase</fullName>
    </alternativeName>
</protein>
<accession>A0ABP3GRE4</accession>
<dbReference type="PANTHER" id="PTHR11579:SF0">
    <property type="entry name" value="PROTEIN-L-ISOASPARTATE(D-ASPARTATE) O-METHYLTRANSFERASE"/>
    <property type="match status" value="1"/>
</dbReference>
<keyword evidence="5" id="KW-0963">Cytoplasm</keyword>
<comment type="caution">
    <text evidence="13">The sequence shown here is derived from an EMBL/GenBank/DDBJ whole genome shotgun (WGS) entry which is preliminary data.</text>
</comment>
<dbReference type="Proteomes" id="UP001500063">
    <property type="component" value="Unassembled WGS sequence"/>
</dbReference>
<sequence length="225" mass="24355">MSPPERLVQILTNKGSLPPASPWAEAVAQVRRELFLPGVIEADDRTIDRFQSPERWMRAVYGDLALVTQVNEGRELGESAYQRPTSSSSMPSIMLEMLDLLDAQPGQRVLEVGAGTGYNAALLSHRLGSTNVTTVDIDGVLVERAEKNLTTAGYEPRVARGNGHEGWAAGAPYDRLVATYTVSEIPNGSTAQATSSTEKHHGAGSPLNVSWGSRRRDLWGSALSW</sequence>
<reference evidence="14" key="1">
    <citation type="journal article" date="2019" name="Int. J. Syst. Evol. Microbiol.">
        <title>The Global Catalogue of Microorganisms (GCM) 10K type strain sequencing project: providing services to taxonomists for standard genome sequencing and annotation.</title>
        <authorList>
            <consortium name="The Broad Institute Genomics Platform"/>
            <consortium name="The Broad Institute Genome Sequencing Center for Infectious Disease"/>
            <person name="Wu L."/>
            <person name="Ma J."/>
        </authorList>
    </citation>
    <scope>NUCLEOTIDE SEQUENCE [LARGE SCALE GENOMIC DNA]</scope>
    <source>
        <strain evidence="14">JCM 4565</strain>
    </source>
</reference>
<evidence type="ECO:0000313" key="13">
    <source>
        <dbReference type="EMBL" id="GAA0352984.1"/>
    </source>
</evidence>
<dbReference type="EC" id="2.1.1.77" evidence="3"/>
<evidence type="ECO:0000256" key="6">
    <source>
        <dbReference type="ARBA" id="ARBA00022603"/>
    </source>
</evidence>
<evidence type="ECO:0000256" key="10">
    <source>
        <dbReference type="ARBA" id="ARBA00031323"/>
    </source>
</evidence>
<dbReference type="SUPFAM" id="SSF53335">
    <property type="entry name" value="S-adenosyl-L-methionine-dependent methyltransferases"/>
    <property type="match status" value="1"/>
</dbReference>
<evidence type="ECO:0000256" key="3">
    <source>
        <dbReference type="ARBA" id="ARBA00011890"/>
    </source>
</evidence>
<evidence type="ECO:0000256" key="4">
    <source>
        <dbReference type="ARBA" id="ARBA00013346"/>
    </source>
</evidence>
<evidence type="ECO:0000256" key="9">
    <source>
        <dbReference type="ARBA" id="ARBA00030757"/>
    </source>
</evidence>
<evidence type="ECO:0000256" key="1">
    <source>
        <dbReference type="ARBA" id="ARBA00004496"/>
    </source>
</evidence>
<dbReference type="PANTHER" id="PTHR11579">
    <property type="entry name" value="PROTEIN-L-ISOASPARTATE O-METHYLTRANSFERASE"/>
    <property type="match status" value="1"/>
</dbReference>
<evidence type="ECO:0000256" key="5">
    <source>
        <dbReference type="ARBA" id="ARBA00022490"/>
    </source>
</evidence>
<evidence type="ECO:0000256" key="2">
    <source>
        <dbReference type="ARBA" id="ARBA00005369"/>
    </source>
</evidence>
<evidence type="ECO:0000313" key="14">
    <source>
        <dbReference type="Proteomes" id="UP001500063"/>
    </source>
</evidence>
<keyword evidence="14" id="KW-1185">Reference proteome</keyword>
<dbReference type="RefSeq" id="WP_344118455.1">
    <property type="nucleotide sequence ID" value="NZ_BAAABW010000017.1"/>
</dbReference>
<feature type="region of interest" description="Disordered" evidence="12">
    <location>
        <begin position="188"/>
        <end position="208"/>
    </location>
</feature>
<dbReference type="CDD" id="cd02440">
    <property type="entry name" value="AdoMet_MTases"/>
    <property type="match status" value="1"/>
</dbReference>